<gene>
    <name evidence="2" type="ORF">E7Y31_20775</name>
</gene>
<evidence type="ECO:0000313" key="3">
    <source>
        <dbReference type="Proteomes" id="UP000305282"/>
    </source>
</evidence>
<dbReference type="AlphaFoldDB" id="A0A4S5BZJ3"/>
<proteinExistence type="predicted"/>
<dbReference type="EMBL" id="SSXH01000786">
    <property type="protein sequence ID" value="THJ38380.1"/>
    <property type="molecule type" value="Genomic_DNA"/>
</dbReference>
<evidence type="ECO:0000256" key="1">
    <source>
        <dbReference type="SAM" id="MobiDB-lite"/>
    </source>
</evidence>
<feature type="compositionally biased region" description="Polar residues" evidence="1">
    <location>
        <begin position="157"/>
        <end position="166"/>
    </location>
</feature>
<keyword evidence="3" id="KW-1185">Reference proteome</keyword>
<name>A0A4S5BZJ3_9ACTN</name>
<sequence length="234" mass="24758">MSTSTITPTPPGVAPALAPWQTRAVWEDEVCASMPTAAGVAVVLRLARYMTWRERRPGWNADPGLAQLAADLHLGEKQISRYLADAERRGLIVTTRRHAPRSRTPHAAYAAVMPAQVALFGAPDPADSTEDQAPPAAAVTAPDYPTPMSGEEPPIGQDQQTSVSGKNQDHPTPMSGDLDSHLYPFLKGSSSSQILLPPTSVGGGGNPANDDTIRVVAELARMVRGGPSTELAIR</sequence>
<reference evidence="2 3" key="1">
    <citation type="submission" date="2019-04" db="EMBL/GenBank/DDBJ databases">
        <title>Draft genome sequences for three unisolated Alnus-infective Frankia Sp+ strains, AgTrS, AiOr and AvVan, the first sequenced Frankia strains able to sporulate in-planta.</title>
        <authorList>
            <person name="Bethencourt L."/>
            <person name="Vautrin F."/>
            <person name="Taib N."/>
            <person name="Dubost A."/>
            <person name="Castro-Garcia L."/>
            <person name="Imbaud O."/>
            <person name="Abrouk D."/>
            <person name="Fournier P."/>
            <person name="Briolay J."/>
            <person name="Nguyen A."/>
            <person name="Normand P."/>
            <person name="Fernandez M.P."/>
            <person name="Brochier-Armanet C."/>
            <person name="Herrera-Belaroussi A."/>
        </authorList>
    </citation>
    <scope>NUCLEOTIDE SEQUENCE [LARGE SCALE GENOMIC DNA]</scope>
    <source>
        <strain evidence="2 3">AvVan</strain>
    </source>
</reference>
<organism evidence="2 3">
    <name type="scientific">Candidatus Frankia alpina</name>
    <dbReference type="NCBI Taxonomy" id="2699483"/>
    <lineage>
        <taxon>Bacteria</taxon>
        <taxon>Bacillati</taxon>
        <taxon>Actinomycetota</taxon>
        <taxon>Actinomycetes</taxon>
        <taxon>Frankiales</taxon>
        <taxon>Frankiaceae</taxon>
        <taxon>Frankia</taxon>
    </lineage>
</organism>
<dbReference type="OrthoDB" id="3219317at2"/>
<dbReference type="Proteomes" id="UP000305282">
    <property type="component" value="Unassembled WGS sequence"/>
</dbReference>
<evidence type="ECO:0000313" key="2">
    <source>
        <dbReference type="EMBL" id="THJ38380.1"/>
    </source>
</evidence>
<feature type="non-terminal residue" evidence="2">
    <location>
        <position position="234"/>
    </location>
</feature>
<comment type="caution">
    <text evidence="2">The sequence shown here is derived from an EMBL/GenBank/DDBJ whole genome shotgun (WGS) entry which is preliminary data.</text>
</comment>
<accession>A0A4S5BZJ3</accession>
<feature type="region of interest" description="Disordered" evidence="1">
    <location>
        <begin position="122"/>
        <end position="176"/>
    </location>
</feature>
<protein>
    <submittedName>
        <fullName evidence="2">Uncharacterized protein</fullName>
    </submittedName>
</protein>